<dbReference type="EMBL" id="DPIY01000001">
    <property type="protein sequence ID" value="HCT55831.1"/>
    <property type="molecule type" value="Genomic_DNA"/>
</dbReference>
<dbReference type="InterPro" id="IPR050177">
    <property type="entry name" value="Lipid_A_modif_metabolic_enz"/>
</dbReference>
<evidence type="ECO:0000259" key="1">
    <source>
        <dbReference type="Pfam" id="PF01370"/>
    </source>
</evidence>
<dbReference type="Proteomes" id="UP000264071">
    <property type="component" value="Unassembled WGS sequence"/>
</dbReference>
<protein>
    <submittedName>
        <fullName evidence="2">NAD(P)-dependent oxidoreductase</fullName>
    </submittedName>
</protein>
<dbReference type="AlphaFoldDB" id="A0A3D4V3Z1"/>
<name>A0A3D4V3Z1_9BACT</name>
<dbReference type="PANTHER" id="PTHR43245:SF13">
    <property type="entry name" value="UDP-D-APIOSE_UDP-D-XYLOSE SYNTHASE 2"/>
    <property type="match status" value="1"/>
</dbReference>
<dbReference type="OMA" id="IWQGDAN"/>
<sequence>MNAPRTEAELEARLSEPDDATVSALTSLDGDVLVLGAGGKMGPSLVRMARRALDGTSRRVIAVSRFSDATAATALEALGVQVIRADLADPHAVAALPHAPNVLWLAGQKFGTSGDPVGTWTQNVVASVHVAERYAGSRIVCFSTGNVYGRVVLPSDGSRETDVLRPDGEYAASCIGRERVFQSVTHRTGSPLLLYRLFYANDLRYGVVTEVARKVLNGEPVALDTGYVNVIWQGDANRLALRALGEASVDAHQQPLNVTGPTVSVRTIAECVARHAEVPVTFSGAEGTEALIGDVTALTQRLPHQALPLETLCAWAVRWIRDGGRLLAKPTKFEVRDGRF</sequence>
<gene>
    <name evidence="2" type="ORF">DGD08_01320</name>
</gene>
<dbReference type="Pfam" id="PF01370">
    <property type="entry name" value="Epimerase"/>
    <property type="match status" value="1"/>
</dbReference>
<dbReference type="InterPro" id="IPR036291">
    <property type="entry name" value="NAD(P)-bd_dom_sf"/>
</dbReference>
<dbReference type="SUPFAM" id="SSF51735">
    <property type="entry name" value="NAD(P)-binding Rossmann-fold domains"/>
    <property type="match status" value="1"/>
</dbReference>
<evidence type="ECO:0000313" key="3">
    <source>
        <dbReference type="Proteomes" id="UP000264071"/>
    </source>
</evidence>
<dbReference type="PANTHER" id="PTHR43245">
    <property type="entry name" value="BIFUNCTIONAL POLYMYXIN RESISTANCE PROTEIN ARNA"/>
    <property type="match status" value="1"/>
</dbReference>
<comment type="caution">
    <text evidence="2">The sequence shown here is derived from an EMBL/GenBank/DDBJ whole genome shotgun (WGS) entry which is preliminary data.</text>
</comment>
<dbReference type="Gene3D" id="3.40.50.720">
    <property type="entry name" value="NAD(P)-binding Rossmann-like Domain"/>
    <property type="match status" value="1"/>
</dbReference>
<organism evidence="2 3">
    <name type="scientific">Gemmatimonas aurantiaca</name>
    <dbReference type="NCBI Taxonomy" id="173480"/>
    <lineage>
        <taxon>Bacteria</taxon>
        <taxon>Pseudomonadati</taxon>
        <taxon>Gemmatimonadota</taxon>
        <taxon>Gemmatimonadia</taxon>
        <taxon>Gemmatimonadales</taxon>
        <taxon>Gemmatimonadaceae</taxon>
        <taxon>Gemmatimonas</taxon>
    </lineage>
</organism>
<feature type="domain" description="NAD-dependent epimerase/dehydratase" evidence="1">
    <location>
        <begin position="32"/>
        <end position="223"/>
    </location>
</feature>
<accession>A0A3D4V3Z1</accession>
<reference evidence="2 3" key="1">
    <citation type="journal article" date="2018" name="Nat. Biotechnol.">
        <title>A standardized bacterial taxonomy based on genome phylogeny substantially revises the tree of life.</title>
        <authorList>
            <person name="Parks D.H."/>
            <person name="Chuvochina M."/>
            <person name="Waite D.W."/>
            <person name="Rinke C."/>
            <person name="Skarshewski A."/>
            <person name="Chaumeil P.A."/>
            <person name="Hugenholtz P."/>
        </authorList>
    </citation>
    <scope>NUCLEOTIDE SEQUENCE [LARGE SCALE GENOMIC DNA]</scope>
    <source>
        <strain evidence="2">UBA8844</strain>
    </source>
</reference>
<evidence type="ECO:0000313" key="2">
    <source>
        <dbReference type="EMBL" id="HCT55831.1"/>
    </source>
</evidence>
<dbReference type="InterPro" id="IPR001509">
    <property type="entry name" value="Epimerase_deHydtase"/>
</dbReference>
<proteinExistence type="predicted"/>